<accession>A0A194PYJ7</accession>
<dbReference type="PRINTS" id="PR00821">
    <property type="entry name" value="TAGLIPASE"/>
</dbReference>
<comment type="similarity">
    <text evidence="2 4">Belongs to the AB hydrolase superfamily. Lipase family.</text>
</comment>
<keyword evidence="5" id="KW-1133">Transmembrane helix</keyword>
<feature type="domain" description="Lipase" evidence="7">
    <location>
        <begin position="380"/>
        <end position="628"/>
    </location>
</feature>
<protein>
    <submittedName>
        <fullName evidence="8">Pancreatic lipase-related protein 2</fullName>
    </submittedName>
</protein>
<dbReference type="Gene3D" id="3.40.50.1820">
    <property type="entry name" value="alpha/beta hydrolase"/>
    <property type="match status" value="3"/>
</dbReference>
<evidence type="ECO:0000256" key="1">
    <source>
        <dbReference type="ARBA" id="ARBA00004613"/>
    </source>
</evidence>
<evidence type="ECO:0000256" key="3">
    <source>
        <dbReference type="ARBA" id="ARBA00022525"/>
    </source>
</evidence>
<dbReference type="Proteomes" id="UP000053268">
    <property type="component" value="Unassembled WGS sequence"/>
</dbReference>
<feature type="transmembrane region" description="Helical" evidence="5">
    <location>
        <begin position="316"/>
        <end position="340"/>
    </location>
</feature>
<keyword evidence="3" id="KW-0964">Secreted</keyword>
<dbReference type="AlphaFoldDB" id="A0A194PYJ7"/>
<organism evidence="8 9">
    <name type="scientific">Papilio xuthus</name>
    <name type="common">Asian swallowtail butterfly</name>
    <dbReference type="NCBI Taxonomy" id="66420"/>
    <lineage>
        <taxon>Eukaryota</taxon>
        <taxon>Metazoa</taxon>
        <taxon>Ecdysozoa</taxon>
        <taxon>Arthropoda</taxon>
        <taxon>Hexapoda</taxon>
        <taxon>Insecta</taxon>
        <taxon>Pterygota</taxon>
        <taxon>Neoptera</taxon>
        <taxon>Endopterygota</taxon>
        <taxon>Lepidoptera</taxon>
        <taxon>Glossata</taxon>
        <taxon>Ditrysia</taxon>
        <taxon>Papilionoidea</taxon>
        <taxon>Papilionidae</taxon>
        <taxon>Papilioninae</taxon>
        <taxon>Papilio</taxon>
    </lineage>
</organism>
<reference evidence="8 9" key="1">
    <citation type="journal article" date="2015" name="Nat. Commun.">
        <title>Outbred genome sequencing and CRISPR/Cas9 gene editing in butterflies.</title>
        <authorList>
            <person name="Li X."/>
            <person name="Fan D."/>
            <person name="Zhang W."/>
            <person name="Liu G."/>
            <person name="Zhang L."/>
            <person name="Zhao L."/>
            <person name="Fang X."/>
            <person name="Chen L."/>
            <person name="Dong Y."/>
            <person name="Chen Y."/>
            <person name="Ding Y."/>
            <person name="Zhao R."/>
            <person name="Feng M."/>
            <person name="Zhu Y."/>
            <person name="Feng Y."/>
            <person name="Jiang X."/>
            <person name="Zhu D."/>
            <person name="Xiang H."/>
            <person name="Feng X."/>
            <person name="Li S."/>
            <person name="Wang J."/>
            <person name="Zhang G."/>
            <person name="Kronforst M.R."/>
            <person name="Wang W."/>
        </authorList>
    </citation>
    <scope>NUCLEOTIDE SEQUENCE [LARGE SCALE GENOMIC DNA]</scope>
    <source>
        <strain evidence="8">Ya'a_city_454_Px</strain>
        <tissue evidence="8">Whole body</tissue>
    </source>
</reference>
<dbReference type="PANTHER" id="PTHR11610:SF173">
    <property type="entry name" value="LIPASE DOMAIN-CONTAINING PROTEIN-RELATED"/>
    <property type="match status" value="1"/>
</dbReference>
<dbReference type="Pfam" id="PF00151">
    <property type="entry name" value="Lipase"/>
    <property type="match status" value="3"/>
</dbReference>
<dbReference type="InterPro" id="IPR000734">
    <property type="entry name" value="TAG_lipase"/>
</dbReference>
<evidence type="ECO:0000256" key="4">
    <source>
        <dbReference type="RuleBase" id="RU004262"/>
    </source>
</evidence>
<keyword evidence="6" id="KW-0732">Signal</keyword>
<evidence type="ECO:0000313" key="9">
    <source>
        <dbReference type="Proteomes" id="UP000053268"/>
    </source>
</evidence>
<dbReference type="GO" id="GO:0005615">
    <property type="term" value="C:extracellular space"/>
    <property type="evidence" value="ECO:0007669"/>
    <property type="project" value="TreeGrafter"/>
</dbReference>
<dbReference type="EMBL" id="KQ459585">
    <property type="protein sequence ID" value="KPI98406.1"/>
    <property type="molecule type" value="Genomic_DNA"/>
</dbReference>
<dbReference type="InterPro" id="IPR013818">
    <property type="entry name" value="Lipase"/>
</dbReference>
<gene>
    <name evidence="8" type="ORF">RR46_09622</name>
</gene>
<dbReference type="PANTHER" id="PTHR11610">
    <property type="entry name" value="LIPASE"/>
    <property type="match status" value="1"/>
</dbReference>
<feature type="signal peptide" evidence="6">
    <location>
        <begin position="1"/>
        <end position="16"/>
    </location>
</feature>
<keyword evidence="5" id="KW-0812">Transmembrane</keyword>
<keyword evidence="9" id="KW-1185">Reference proteome</keyword>
<comment type="subcellular location">
    <subcellularLocation>
        <location evidence="1">Secreted</location>
    </subcellularLocation>
</comment>
<dbReference type="InterPro" id="IPR029058">
    <property type="entry name" value="AB_hydrolase_fold"/>
</dbReference>
<dbReference type="InterPro" id="IPR033906">
    <property type="entry name" value="Lipase_N"/>
</dbReference>
<dbReference type="SUPFAM" id="SSF53474">
    <property type="entry name" value="alpha/beta-Hydrolases"/>
    <property type="match status" value="3"/>
</dbReference>
<feature type="domain" description="Lipase" evidence="7">
    <location>
        <begin position="689"/>
        <end position="939"/>
    </location>
</feature>
<keyword evidence="5" id="KW-0472">Membrane</keyword>
<evidence type="ECO:0000256" key="2">
    <source>
        <dbReference type="ARBA" id="ARBA00010701"/>
    </source>
</evidence>
<sequence>MKLLVFVLGFAALAAAVPILKDEKTYPRFIEFPDGDGVMHTVDLEAEPDMKLLENINRNPANNRYLLYTRRNSRISQTLVINDANSVTSSNFNARLPTVVVVHGWLSNQFTSTNAMIRDACLGKSDVNVIVMEWRRLASSDYATAVRGVPAVGRGLGQFLTFLNRVTGAPFNTMHLVGFSLGAHVVGNAGREIGGRAARVTGLDPAGPLWNYNQNRLRPSDGVYVEAIHTDGGTGGLGIGSAVANADFFPNGGNSQPGCLSSLCNHMRACELFAASVTYNHLVGRQCSSTVQITLNTCTGSRLNMGNDIINKSGPIVGFVIMRLILFALGFAAFAAAVPISKKEKAYPRFIEFPDGDGVMHTVDLEAEPDMELLEEINRNPANNRYLLYTRRNPRNSQVLVINDANSVTSSNFNARVPTVVIVHGWLSNQKSSLNDVIRDAYLAKSDVNIIVMEWRRLALSDYVTAVRGVPAVGRGLGQFLNFLNRAVGAPFNTMHLIGFSLGGHLVGNAGREIGGRAARITGLDPAGPLWNNNNDRLRASDGVYVEGIHTDGGTIGLGIGAASGNADFFPNGGESQPGCLTGICDHNRSWELFAATVTYNHLVGQRCNNMNQVSSNSCTGARLNMGNDILNKSGKSPTPLTYVAAVPMLQEEKTYPRFIEFPDGDGVMHTVDLEAEPDMELLEEINRNPANNRYLLYTRRNRRNAQTLVINNANSVTSSHFNGRVPTVVVVHGWLSNQKSSLNDVIRDAYLAKSDVNVIIMEWRRLATSDYATAVRGVPAVGRGLGQFLAFLNRVAGAPYNTMHLIGFSLGAHLVGNAGREIGGRAARVTGLDPAGPLWSNNSNRLRASDGVYVEGIHTDGGTAGLGIGAACGNADFFPNGGKSQPGCGTGICDHNRSWELFAATVTYNHLVGVRCNNMNQVNSNSCSGSRLNMGNDILNKSGSGLYRLNTGRRHPF</sequence>
<name>A0A194PYJ7_PAPXU</name>
<dbReference type="GO" id="GO:0016042">
    <property type="term" value="P:lipid catabolic process"/>
    <property type="evidence" value="ECO:0007669"/>
    <property type="project" value="TreeGrafter"/>
</dbReference>
<evidence type="ECO:0000256" key="5">
    <source>
        <dbReference type="SAM" id="Phobius"/>
    </source>
</evidence>
<evidence type="ECO:0000256" key="6">
    <source>
        <dbReference type="SAM" id="SignalP"/>
    </source>
</evidence>
<dbReference type="STRING" id="66420.A0A194PYJ7"/>
<dbReference type="CDD" id="cd00707">
    <property type="entry name" value="Pancreat_lipase_like"/>
    <property type="match status" value="3"/>
</dbReference>
<dbReference type="GO" id="GO:0016298">
    <property type="term" value="F:lipase activity"/>
    <property type="evidence" value="ECO:0007669"/>
    <property type="project" value="InterPro"/>
</dbReference>
<proteinExistence type="inferred from homology"/>
<evidence type="ECO:0000259" key="7">
    <source>
        <dbReference type="Pfam" id="PF00151"/>
    </source>
</evidence>
<dbReference type="GO" id="GO:0017171">
    <property type="term" value="F:serine hydrolase activity"/>
    <property type="evidence" value="ECO:0007669"/>
    <property type="project" value="TreeGrafter"/>
</dbReference>
<evidence type="ECO:0000313" key="8">
    <source>
        <dbReference type="EMBL" id="KPI98406.1"/>
    </source>
</evidence>
<feature type="domain" description="Lipase" evidence="7">
    <location>
        <begin position="57"/>
        <end position="306"/>
    </location>
</feature>
<feature type="chain" id="PRO_5008263824" evidence="6">
    <location>
        <begin position="17"/>
        <end position="958"/>
    </location>
</feature>